<name>A0A9Q1BVH1_HOLLE</name>
<sequence>MLLLLQSYVTFTVLLIRTAAVCSSQDSNNYENNGINEENFGSLYMFSQSPNYPRDCSEARNRCSTSDVSGIYYIKPVGYPEPFEVYCDNTIGSGGWTVINRFQDGSLLFNRTWSEYKSGFGFLYQDFWIGNEKLSFLTNQNSYELRIALTSADGLYFYVTYNNFRISDEHSEYRLISVGEYNGADEKIDMFLCPPSKEGALYVSPDCSQQCSCISGQFVCDDTYHCSPNAVCEERNGVLQCYCRAGYTGDGMHCSPVLDCQDVYERVSHDSNVYQIKPTAWQGEPFDVYCNMTDGGGWTVFQRRMDGSQDFFLNWADYKAGFGTPDREVWLGNDKLHSLTTQKSYEFRVDVIDSLGDPYYAKYSTFSVSDESNNYRLSVGMYLEGTAGDKLSYNNGQAFTTRDRENDRSINQNCAIKEAIPPCGRCNNNAAWWYNADPCSYLHLNGPYGNICFRWDGLSAGSCDITYTEMKVRPI</sequence>
<dbReference type="OrthoDB" id="7250310at2759"/>
<protein>
    <submittedName>
        <fullName evidence="5">Ryncolin-1</fullName>
    </submittedName>
</protein>
<reference evidence="5" key="1">
    <citation type="submission" date="2021-10" db="EMBL/GenBank/DDBJ databases">
        <title>Tropical sea cucumber genome reveals ecological adaptation and Cuvierian tubules defense mechanism.</title>
        <authorList>
            <person name="Chen T."/>
        </authorList>
    </citation>
    <scope>NUCLEOTIDE SEQUENCE</scope>
    <source>
        <strain evidence="5">Nanhai2018</strain>
        <tissue evidence="5">Muscle</tissue>
    </source>
</reference>
<dbReference type="InterPro" id="IPR036056">
    <property type="entry name" value="Fibrinogen-like_C"/>
</dbReference>
<dbReference type="InterPro" id="IPR014716">
    <property type="entry name" value="Fibrinogen_a/b/g_C_1"/>
</dbReference>
<dbReference type="NCBIfam" id="NF040941">
    <property type="entry name" value="GGGWT_bact"/>
    <property type="match status" value="2"/>
</dbReference>
<comment type="caution">
    <text evidence="5">The sequence shown here is derived from an EMBL/GenBank/DDBJ whole genome shotgun (WGS) entry which is preliminary data.</text>
</comment>
<keyword evidence="6" id="KW-1185">Reference proteome</keyword>
<evidence type="ECO:0000313" key="6">
    <source>
        <dbReference type="Proteomes" id="UP001152320"/>
    </source>
</evidence>
<feature type="domain" description="EGF-like" evidence="3">
    <location>
        <begin position="216"/>
        <end position="255"/>
    </location>
</feature>
<dbReference type="PROSITE" id="PS51406">
    <property type="entry name" value="FIBRINOGEN_C_2"/>
    <property type="match status" value="2"/>
</dbReference>
<dbReference type="InterPro" id="IPR025615">
    <property type="entry name" value="TILa_dom"/>
</dbReference>
<dbReference type="Pfam" id="PF00147">
    <property type="entry name" value="Fibrinogen_C"/>
    <property type="match status" value="2"/>
</dbReference>
<dbReference type="PROSITE" id="PS50026">
    <property type="entry name" value="EGF_3"/>
    <property type="match status" value="1"/>
</dbReference>
<dbReference type="GO" id="GO:0005615">
    <property type="term" value="C:extracellular space"/>
    <property type="evidence" value="ECO:0007669"/>
    <property type="project" value="TreeGrafter"/>
</dbReference>
<dbReference type="SMART" id="SM00186">
    <property type="entry name" value="FBG"/>
    <property type="match status" value="2"/>
</dbReference>
<evidence type="ECO:0000259" key="3">
    <source>
        <dbReference type="PROSITE" id="PS50026"/>
    </source>
</evidence>
<evidence type="ECO:0000313" key="5">
    <source>
        <dbReference type="EMBL" id="KAJ8033369.1"/>
    </source>
</evidence>
<proteinExistence type="predicted"/>
<dbReference type="InterPro" id="IPR002181">
    <property type="entry name" value="Fibrinogen_a/b/g_C_dom"/>
</dbReference>
<dbReference type="PANTHER" id="PTHR19143">
    <property type="entry name" value="FIBRINOGEN/TENASCIN/ANGIOPOEITIN"/>
    <property type="match status" value="1"/>
</dbReference>
<evidence type="ECO:0000259" key="4">
    <source>
        <dbReference type="PROSITE" id="PS51406"/>
    </source>
</evidence>
<dbReference type="InterPro" id="IPR000742">
    <property type="entry name" value="EGF"/>
</dbReference>
<evidence type="ECO:0000256" key="2">
    <source>
        <dbReference type="SAM" id="SignalP"/>
    </source>
</evidence>
<dbReference type="Gene3D" id="3.90.215.10">
    <property type="entry name" value="Gamma Fibrinogen, chain A, domain 1"/>
    <property type="match status" value="2"/>
</dbReference>
<dbReference type="Proteomes" id="UP001152320">
    <property type="component" value="Chromosome 11"/>
</dbReference>
<dbReference type="Gene3D" id="2.10.25.10">
    <property type="entry name" value="Laminin"/>
    <property type="match status" value="1"/>
</dbReference>
<evidence type="ECO:0000256" key="1">
    <source>
        <dbReference type="PROSITE-ProRule" id="PRU00076"/>
    </source>
</evidence>
<feature type="domain" description="Fibrinogen C-terminal" evidence="4">
    <location>
        <begin position="251"/>
        <end position="475"/>
    </location>
</feature>
<dbReference type="SUPFAM" id="SSF56496">
    <property type="entry name" value="Fibrinogen C-terminal domain-like"/>
    <property type="match status" value="2"/>
</dbReference>
<dbReference type="EMBL" id="JAIZAY010000011">
    <property type="protein sequence ID" value="KAJ8033369.1"/>
    <property type="molecule type" value="Genomic_DNA"/>
</dbReference>
<gene>
    <name evidence="5" type="ORF">HOLleu_23585</name>
</gene>
<dbReference type="Pfam" id="PF12714">
    <property type="entry name" value="TILa"/>
    <property type="match status" value="1"/>
</dbReference>
<dbReference type="CDD" id="cd00053">
    <property type="entry name" value="EGF"/>
    <property type="match status" value="1"/>
</dbReference>
<keyword evidence="1" id="KW-0245">EGF-like domain</keyword>
<comment type="caution">
    <text evidence="1">Lacks conserved residue(s) required for the propagation of feature annotation.</text>
</comment>
<feature type="chain" id="PRO_5040247818" evidence="2">
    <location>
        <begin position="25"/>
        <end position="475"/>
    </location>
</feature>
<feature type="domain" description="Fibrinogen C-terminal" evidence="4">
    <location>
        <begin position="47"/>
        <end position="183"/>
    </location>
</feature>
<keyword evidence="2" id="KW-0732">Signal</keyword>
<feature type="signal peptide" evidence="2">
    <location>
        <begin position="1"/>
        <end position="24"/>
    </location>
</feature>
<organism evidence="5 6">
    <name type="scientific">Holothuria leucospilota</name>
    <name type="common">Black long sea cucumber</name>
    <name type="synonym">Mertensiothuria leucospilota</name>
    <dbReference type="NCBI Taxonomy" id="206669"/>
    <lineage>
        <taxon>Eukaryota</taxon>
        <taxon>Metazoa</taxon>
        <taxon>Echinodermata</taxon>
        <taxon>Eleutherozoa</taxon>
        <taxon>Echinozoa</taxon>
        <taxon>Holothuroidea</taxon>
        <taxon>Aspidochirotacea</taxon>
        <taxon>Aspidochirotida</taxon>
        <taxon>Holothuriidae</taxon>
        <taxon>Holothuria</taxon>
    </lineage>
</organism>
<dbReference type="PROSITE" id="PS01186">
    <property type="entry name" value="EGF_2"/>
    <property type="match status" value="1"/>
</dbReference>
<accession>A0A9Q1BVH1</accession>
<dbReference type="AlphaFoldDB" id="A0A9Q1BVH1"/>
<dbReference type="CDD" id="cd00087">
    <property type="entry name" value="FReD"/>
    <property type="match status" value="1"/>
</dbReference>
<dbReference type="InterPro" id="IPR050373">
    <property type="entry name" value="Fibrinogen_C-term_domain"/>
</dbReference>